<evidence type="ECO:0000313" key="2">
    <source>
        <dbReference type="EMBL" id="KAF6268971.1"/>
    </source>
</evidence>
<feature type="compositionally biased region" description="Polar residues" evidence="1">
    <location>
        <begin position="55"/>
        <end position="64"/>
    </location>
</feature>
<comment type="caution">
    <text evidence="2">The sequence shown here is derived from an EMBL/GenBank/DDBJ whole genome shotgun (WGS) entry which is preliminary data.</text>
</comment>
<organism evidence="2 3">
    <name type="scientific">Pipistrellus kuhlii</name>
    <name type="common">Kuhl's pipistrelle</name>
    <dbReference type="NCBI Taxonomy" id="59472"/>
    <lineage>
        <taxon>Eukaryota</taxon>
        <taxon>Metazoa</taxon>
        <taxon>Chordata</taxon>
        <taxon>Craniata</taxon>
        <taxon>Vertebrata</taxon>
        <taxon>Euteleostomi</taxon>
        <taxon>Mammalia</taxon>
        <taxon>Eutheria</taxon>
        <taxon>Laurasiatheria</taxon>
        <taxon>Chiroptera</taxon>
        <taxon>Yangochiroptera</taxon>
        <taxon>Vespertilionidae</taxon>
        <taxon>Pipistrellus</taxon>
    </lineage>
</organism>
<keyword evidence="3" id="KW-1185">Reference proteome</keyword>
<sequence>MSEVEAPTGFKETLESGRMIAEPRGASARPSCRPRACRRGAWRCARRGRTRVLEDSSSSSQQPRGWNATERHPGVPWPAAPWLESRPCTQGLFWVKVKSLGCMQVGSQARSGPVSPRPTGPSPPSPFSSPPSYSLKINGKISTGED</sequence>
<evidence type="ECO:0000256" key="1">
    <source>
        <dbReference type="SAM" id="MobiDB-lite"/>
    </source>
</evidence>
<feature type="region of interest" description="Disordered" evidence="1">
    <location>
        <begin position="106"/>
        <end position="146"/>
    </location>
</feature>
<feature type="region of interest" description="Disordered" evidence="1">
    <location>
        <begin position="1"/>
        <end position="33"/>
    </location>
</feature>
<dbReference type="AlphaFoldDB" id="A0A7J7QYG4"/>
<proteinExistence type="predicted"/>
<feature type="region of interest" description="Disordered" evidence="1">
    <location>
        <begin position="48"/>
        <end position="73"/>
    </location>
</feature>
<protein>
    <submittedName>
        <fullName evidence="2">Uncharacterized protein</fullName>
    </submittedName>
</protein>
<accession>A0A7J7QYG4</accession>
<feature type="compositionally biased region" description="Low complexity" evidence="1">
    <location>
        <begin position="24"/>
        <end position="33"/>
    </location>
</feature>
<dbReference type="EMBL" id="JACAGB010000117">
    <property type="protein sequence ID" value="KAF6268971.1"/>
    <property type="molecule type" value="Genomic_DNA"/>
</dbReference>
<reference evidence="2 3" key="1">
    <citation type="journal article" date="2020" name="Nature">
        <title>Six reference-quality genomes reveal evolution of bat adaptations.</title>
        <authorList>
            <person name="Jebb D."/>
            <person name="Huang Z."/>
            <person name="Pippel M."/>
            <person name="Hughes G.M."/>
            <person name="Lavrichenko K."/>
            <person name="Devanna P."/>
            <person name="Winkler S."/>
            <person name="Jermiin L.S."/>
            <person name="Skirmuntt E.C."/>
            <person name="Katzourakis A."/>
            <person name="Burkitt-Gray L."/>
            <person name="Ray D.A."/>
            <person name="Sullivan K.A.M."/>
            <person name="Roscito J.G."/>
            <person name="Kirilenko B.M."/>
            <person name="Davalos L.M."/>
            <person name="Corthals A.P."/>
            <person name="Power M.L."/>
            <person name="Jones G."/>
            <person name="Ransome R.D."/>
            <person name="Dechmann D.K.N."/>
            <person name="Locatelli A.G."/>
            <person name="Puechmaille S.J."/>
            <person name="Fedrigo O."/>
            <person name="Jarvis E.D."/>
            <person name="Hiller M."/>
            <person name="Vernes S.C."/>
            <person name="Myers E.W."/>
            <person name="Teeling E.C."/>
        </authorList>
    </citation>
    <scope>NUCLEOTIDE SEQUENCE [LARGE SCALE GENOMIC DNA]</scope>
    <source>
        <strain evidence="2">MPipKuh1</strain>
        <tissue evidence="2">Flight muscle</tissue>
    </source>
</reference>
<name>A0A7J7QYG4_PIPKU</name>
<gene>
    <name evidence="2" type="ORF">mPipKuh1_008122</name>
</gene>
<feature type="compositionally biased region" description="Pro residues" evidence="1">
    <location>
        <begin position="115"/>
        <end position="129"/>
    </location>
</feature>
<dbReference type="Proteomes" id="UP000558488">
    <property type="component" value="Unassembled WGS sequence"/>
</dbReference>
<evidence type="ECO:0000313" key="3">
    <source>
        <dbReference type="Proteomes" id="UP000558488"/>
    </source>
</evidence>